<protein>
    <submittedName>
        <fullName evidence="1">Uncharacterized protein</fullName>
    </submittedName>
</protein>
<dbReference type="EMBL" id="MT143510">
    <property type="protein sequence ID" value="QJA97620.1"/>
    <property type="molecule type" value="Genomic_DNA"/>
</dbReference>
<accession>A0A6M3LR08</accession>
<proteinExistence type="predicted"/>
<name>A0A6M3LR08_9ZZZZ</name>
<dbReference type="AlphaFoldDB" id="A0A6M3LR08"/>
<sequence>MKIQIEKARIDSVTYDKRKTKIVFITNQFPVLGNILREYPGIEGMLTFEMEDEDRDYFIDGERSDVPAPIIS</sequence>
<gene>
    <name evidence="1" type="ORF">MM415B06061_0006</name>
</gene>
<reference evidence="1" key="1">
    <citation type="submission" date="2020-03" db="EMBL/GenBank/DDBJ databases">
        <title>The deep terrestrial virosphere.</title>
        <authorList>
            <person name="Holmfeldt K."/>
            <person name="Nilsson E."/>
            <person name="Simone D."/>
            <person name="Lopez-Fernandez M."/>
            <person name="Wu X."/>
            <person name="de Brujin I."/>
            <person name="Lundin D."/>
            <person name="Andersson A."/>
            <person name="Bertilsson S."/>
            <person name="Dopson M."/>
        </authorList>
    </citation>
    <scope>NUCLEOTIDE SEQUENCE</scope>
    <source>
        <strain evidence="1">MM415B06061</strain>
    </source>
</reference>
<organism evidence="1">
    <name type="scientific">viral metagenome</name>
    <dbReference type="NCBI Taxonomy" id="1070528"/>
    <lineage>
        <taxon>unclassified sequences</taxon>
        <taxon>metagenomes</taxon>
        <taxon>organismal metagenomes</taxon>
    </lineage>
</organism>
<evidence type="ECO:0000313" key="1">
    <source>
        <dbReference type="EMBL" id="QJA97620.1"/>
    </source>
</evidence>